<accession>A0A4Z2F3B9</accession>
<gene>
    <name evidence="2" type="ORF">EYF80_054469</name>
</gene>
<evidence type="ECO:0000313" key="3">
    <source>
        <dbReference type="Proteomes" id="UP000314294"/>
    </source>
</evidence>
<reference evidence="2 3" key="1">
    <citation type="submission" date="2019-03" db="EMBL/GenBank/DDBJ databases">
        <title>First draft genome of Liparis tanakae, snailfish: a comprehensive survey of snailfish specific genes.</title>
        <authorList>
            <person name="Kim W."/>
            <person name="Song I."/>
            <person name="Jeong J.-H."/>
            <person name="Kim D."/>
            <person name="Kim S."/>
            <person name="Ryu S."/>
            <person name="Song J.Y."/>
            <person name="Lee S.K."/>
        </authorList>
    </citation>
    <scope>NUCLEOTIDE SEQUENCE [LARGE SCALE GENOMIC DNA]</scope>
    <source>
        <tissue evidence="2">Muscle</tissue>
    </source>
</reference>
<feature type="region of interest" description="Disordered" evidence="1">
    <location>
        <begin position="54"/>
        <end position="82"/>
    </location>
</feature>
<feature type="compositionally biased region" description="Polar residues" evidence="1">
    <location>
        <begin position="13"/>
        <end position="22"/>
    </location>
</feature>
<comment type="caution">
    <text evidence="2">The sequence shown here is derived from an EMBL/GenBank/DDBJ whole genome shotgun (WGS) entry which is preliminary data.</text>
</comment>
<evidence type="ECO:0000256" key="1">
    <source>
        <dbReference type="SAM" id="MobiDB-lite"/>
    </source>
</evidence>
<feature type="region of interest" description="Disordered" evidence="1">
    <location>
        <begin position="1"/>
        <end position="33"/>
    </location>
</feature>
<sequence>MLRYGRLTRESRNAGQTDISLQTRTTGNTTGTLESRLSRSAGNPLFSLDAAAPSGASGALWSGGTFKRRRQRQREHVPEARQDRRCLKDRGIRGNRLLLWFQGNRSCQTGREDQVGDQEETLISFQRQQQAHVYMKRMAAHLATLEAQKHRTVPGSRPDLPDPYPLATLILLVGQILLVYRDLH</sequence>
<feature type="compositionally biased region" description="Low complexity" evidence="1">
    <location>
        <begin position="23"/>
        <end position="32"/>
    </location>
</feature>
<proteinExistence type="predicted"/>
<dbReference type="EMBL" id="SRLO01001779">
    <property type="protein sequence ID" value="TNN35370.1"/>
    <property type="molecule type" value="Genomic_DNA"/>
</dbReference>
<dbReference type="AlphaFoldDB" id="A0A4Z2F3B9"/>
<keyword evidence="3" id="KW-1185">Reference proteome</keyword>
<protein>
    <submittedName>
        <fullName evidence="2">Uncharacterized protein</fullName>
    </submittedName>
</protein>
<name>A0A4Z2F3B9_9TELE</name>
<dbReference type="Proteomes" id="UP000314294">
    <property type="component" value="Unassembled WGS sequence"/>
</dbReference>
<organism evidence="2 3">
    <name type="scientific">Liparis tanakae</name>
    <name type="common">Tanaka's snailfish</name>
    <dbReference type="NCBI Taxonomy" id="230148"/>
    <lineage>
        <taxon>Eukaryota</taxon>
        <taxon>Metazoa</taxon>
        <taxon>Chordata</taxon>
        <taxon>Craniata</taxon>
        <taxon>Vertebrata</taxon>
        <taxon>Euteleostomi</taxon>
        <taxon>Actinopterygii</taxon>
        <taxon>Neopterygii</taxon>
        <taxon>Teleostei</taxon>
        <taxon>Neoteleostei</taxon>
        <taxon>Acanthomorphata</taxon>
        <taxon>Eupercaria</taxon>
        <taxon>Perciformes</taxon>
        <taxon>Cottioidei</taxon>
        <taxon>Cottales</taxon>
        <taxon>Liparidae</taxon>
        <taxon>Liparis</taxon>
    </lineage>
</organism>
<evidence type="ECO:0000313" key="2">
    <source>
        <dbReference type="EMBL" id="TNN35370.1"/>
    </source>
</evidence>